<evidence type="ECO:0000256" key="12">
    <source>
        <dbReference type="ARBA" id="ARBA00029354"/>
    </source>
</evidence>
<evidence type="ECO:0000313" key="16">
    <source>
        <dbReference type="Proteomes" id="UP000009102"/>
    </source>
</evidence>
<dbReference type="AlphaFoldDB" id="D0KY60"/>
<dbReference type="RefSeq" id="WP_012823419.1">
    <property type="nucleotide sequence ID" value="NC_013422.1"/>
</dbReference>
<protein>
    <recommendedName>
        <fullName evidence="13 14">Crossover junction endodeoxyribonuclease RuvC</fullName>
        <ecNumber evidence="13 14">3.1.21.10</ecNumber>
    </recommendedName>
    <alternativeName>
        <fullName evidence="13">Holliday junction nuclease RuvC</fullName>
    </alternativeName>
    <alternativeName>
        <fullName evidence="13">Holliday junction resolvase RuvC</fullName>
    </alternativeName>
</protein>
<dbReference type="FunFam" id="3.30.420.10:FF:000002">
    <property type="entry name" value="Crossover junction endodeoxyribonuclease RuvC"/>
    <property type="match status" value="1"/>
</dbReference>
<sequence>MARLRVMGIDPGSVTMGVAVLDFERGSATQIHLQSVSLKPHGSFTARLGAIYAEVDRLIDTHAPDEFAIEQIFMYRSPESSLKLAQARGVAIAAAVGHGLTVHEYMPAVVKQAVVGTGRADKLQVQHMIKRLLSLSESPPADGADAAAVALCHCYRRTSLAGISADEVGVEKTAMQLLAQSRYRRRSR</sequence>
<keyword evidence="16" id="KW-1185">Reference proteome</keyword>
<dbReference type="STRING" id="555778.Hneap_0529"/>
<comment type="cofactor">
    <cofactor evidence="13">
        <name>Mg(2+)</name>
        <dbReference type="ChEBI" id="CHEBI:18420"/>
    </cofactor>
    <text evidence="13">Binds 2 Mg(2+) ion per subunit.</text>
</comment>
<comment type="function">
    <text evidence="13">The RuvA-RuvB-RuvC complex processes Holliday junction (HJ) DNA during genetic recombination and DNA repair. Endonuclease that resolves HJ intermediates. Cleaves cruciform DNA by making single-stranded nicks across the HJ at symmetrical positions within the homologous arms, yielding a 5'-phosphate and a 3'-hydroxyl group; requires a central core of homology in the junction. The consensus cleavage sequence is 5'-(A/T)TT(C/G)-3'. Cleavage occurs on the 3'-side of the TT dinucleotide at the point of strand exchange. HJ branch migration catalyzed by RuvA-RuvB allows RuvC to scan DNA until it finds its consensus sequence, where it cleaves and resolves the cruciform DNA.</text>
</comment>
<dbReference type="InterPro" id="IPR020563">
    <property type="entry name" value="X-over_junc_endoDNase_Mg_BS"/>
</dbReference>
<dbReference type="GO" id="GO:0000287">
    <property type="term" value="F:magnesium ion binding"/>
    <property type="evidence" value="ECO:0007669"/>
    <property type="project" value="UniProtKB-UniRule"/>
</dbReference>
<dbReference type="InterPro" id="IPR002176">
    <property type="entry name" value="X-over_junc_endoDNase_RuvC"/>
</dbReference>
<accession>D0KY60</accession>
<comment type="subcellular location">
    <subcellularLocation>
        <location evidence="13">Cytoplasm</location>
    </subcellularLocation>
</comment>
<dbReference type="GO" id="GO:0006281">
    <property type="term" value="P:DNA repair"/>
    <property type="evidence" value="ECO:0007669"/>
    <property type="project" value="UniProtKB-UniRule"/>
</dbReference>
<dbReference type="SUPFAM" id="SSF53098">
    <property type="entry name" value="Ribonuclease H-like"/>
    <property type="match status" value="1"/>
</dbReference>
<evidence type="ECO:0000256" key="5">
    <source>
        <dbReference type="ARBA" id="ARBA00022759"/>
    </source>
</evidence>
<dbReference type="Gene3D" id="3.30.420.10">
    <property type="entry name" value="Ribonuclease H-like superfamily/Ribonuclease H"/>
    <property type="match status" value="1"/>
</dbReference>
<dbReference type="PROSITE" id="PS01321">
    <property type="entry name" value="RUVC"/>
    <property type="match status" value="1"/>
</dbReference>
<evidence type="ECO:0000256" key="11">
    <source>
        <dbReference type="ARBA" id="ARBA00023204"/>
    </source>
</evidence>
<keyword evidence="3 13" id="KW-0540">Nuclease</keyword>
<dbReference type="Pfam" id="PF02075">
    <property type="entry name" value="RuvC"/>
    <property type="match status" value="1"/>
</dbReference>
<dbReference type="GO" id="GO:0003677">
    <property type="term" value="F:DNA binding"/>
    <property type="evidence" value="ECO:0007669"/>
    <property type="project" value="UniProtKB-KW"/>
</dbReference>
<dbReference type="GO" id="GO:0005737">
    <property type="term" value="C:cytoplasm"/>
    <property type="evidence" value="ECO:0007669"/>
    <property type="project" value="UniProtKB-SubCell"/>
</dbReference>
<proteinExistence type="inferred from homology"/>
<feature type="active site" evidence="13">
    <location>
        <position position="10"/>
    </location>
</feature>
<evidence type="ECO:0000256" key="4">
    <source>
        <dbReference type="ARBA" id="ARBA00022723"/>
    </source>
</evidence>
<dbReference type="PANTHER" id="PTHR30194">
    <property type="entry name" value="CROSSOVER JUNCTION ENDODEOXYRIBONUCLEASE RUVC"/>
    <property type="match status" value="1"/>
</dbReference>
<keyword evidence="6 13" id="KW-0227">DNA damage</keyword>
<evidence type="ECO:0000256" key="7">
    <source>
        <dbReference type="ARBA" id="ARBA00022801"/>
    </source>
</evidence>
<dbReference type="KEGG" id="hna:Hneap_0529"/>
<dbReference type="CDD" id="cd16962">
    <property type="entry name" value="RuvC"/>
    <property type="match status" value="1"/>
</dbReference>
<keyword evidence="7 13" id="KW-0378">Hydrolase</keyword>
<evidence type="ECO:0000256" key="8">
    <source>
        <dbReference type="ARBA" id="ARBA00022842"/>
    </source>
</evidence>
<comment type="subunit">
    <text evidence="13">Homodimer which binds Holliday junction (HJ) DNA. The HJ becomes 2-fold symmetrical on binding to RuvC with unstacked arms; it has a different conformation from HJ DNA in complex with RuvA. In the full resolvosome a probable DNA-RuvA(4)-RuvB(12)-RuvC(2) complex forms which resolves the HJ.</text>
</comment>
<keyword evidence="4 13" id="KW-0479">Metal-binding</keyword>
<evidence type="ECO:0000256" key="2">
    <source>
        <dbReference type="ARBA" id="ARBA00022490"/>
    </source>
</evidence>
<dbReference type="PANTHER" id="PTHR30194:SF3">
    <property type="entry name" value="CROSSOVER JUNCTION ENDODEOXYRIBONUCLEASE RUVC"/>
    <property type="match status" value="1"/>
</dbReference>
<keyword evidence="11 13" id="KW-0234">DNA repair</keyword>
<dbReference type="GO" id="GO:0048476">
    <property type="term" value="C:Holliday junction resolvase complex"/>
    <property type="evidence" value="ECO:0007669"/>
    <property type="project" value="UniProtKB-UniRule"/>
</dbReference>
<evidence type="ECO:0000256" key="13">
    <source>
        <dbReference type="HAMAP-Rule" id="MF_00034"/>
    </source>
</evidence>
<evidence type="ECO:0000256" key="9">
    <source>
        <dbReference type="ARBA" id="ARBA00023125"/>
    </source>
</evidence>
<comment type="catalytic activity">
    <reaction evidence="12 13">
        <text>Endonucleolytic cleavage at a junction such as a reciprocal single-stranded crossover between two homologous DNA duplexes (Holliday junction).</text>
        <dbReference type="EC" id="3.1.21.10"/>
    </reaction>
</comment>
<keyword evidence="8 13" id="KW-0460">Magnesium</keyword>
<name>D0KY60_HALNC</name>
<feature type="active site" evidence="13">
    <location>
        <position position="70"/>
    </location>
</feature>
<feature type="active site" evidence="13">
    <location>
        <position position="142"/>
    </location>
</feature>
<dbReference type="HAMAP" id="MF_00034">
    <property type="entry name" value="RuvC"/>
    <property type="match status" value="1"/>
</dbReference>
<keyword evidence="2 13" id="KW-0963">Cytoplasm</keyword>
<dbReference type="GO" id="GO:0006310">
    <property type="term" value="P:DNA recombination"/>
    <property type="evidence" value="ECO:0007669"/>
    <property type="project" value="UniProtKB-UniRule"/>
</dbReference>
<keyword evidence="10 13" id="KW-0233">DNA recombination</keyword>
<feature type="binding site" evidence="13">
    <location>
        <position position="10"/>
    </location>
    <ligand>
        <name>Mg(2+)</name>
        <dbReference type="ChEBI" id="CHEBI:18420"/>
        <label>1</label>
    </ligand>
</feature>
<dbReference type="Proteomes" id="UP000009102">
    <property type="component" value="Chromosome"/>
</dbReference>
<dbReference type="InterPro" id="IPR012337">
    <property type="entry name" value="RNaseH-like_sf"/>
</dbReference>
<feature type="binding site" evidence="13">
    <location>
        <position position="70"/>
    </location>
    <ligand>
        <name>Mg(2+)</name>
        <dbReference type="ChEBI" id="CHEBI:18420"/>
        <label>2</label>
    </ligand>
</feature>
<evidence type="ECO:0000256" key="3">
    <source>
        <dbReference type="ARBA" id="ARBA00022722"/>
    </source>
</evidence>
<keyword evidence="9 13" id="KW-0238">DNA-binding</keyword>
<gene>
    <name evidence="13" type="primary">ruvC</name>
    <name evidence="15" type="ordered locus">Hneap_0529</name>
</gene>
<feature type="binding site" evidence="13">
    <location>
        <position position="142"/>
    </location>
    <ligand>
        <name>Mg(2+)</name>
        <dbReference type="ChEBI" id="CHEBI:18420"/>
        <label>1</label>
    </ligand>
</feature>
<comment type="similarity">
    <text evidence="1 13">Belongs to the RuvC family.</text>
</comment>
<organism evidence="15 16">
    <name type="scientific">Halothiobacillus neapolitanus (strain ATCC 23641 / DSM 15147 / CIP 104769 / NCIMB 8539 / c2)</name>
    <name type="common">Thiobacillus neapolitanus</name>
    <dbReference type="NCBI Taxonomy" id="555778"/>
    <lineage>
        <taxon>Bacteria</taxon>
        <taxon>Pseudomonadati</taxon>
        <taxon>Pseudomonadota</taxon>
        <taxon>Gammaproteobacteria</taxon>
        <taxon>Chromatiales</taxon>
        <taxon>Halothiobacillaceae</taxon>
        <taxon>Halothiobacillus</taxon>
    </lineage>
</organism>
<reference evidence="15 16" key="1">
    <citation type="submission" date="2009-10" db="EMBL/GenBank/DDBJ databases">
        <title>Complete sequence of Halothiobacillus neapolitanus c2.</title>
        <authorList>
            <consortium name="US DOE Joint Genome Institute"/>
            <person name="Lucas S."/>
            <person name="Copeland A."/>
            <person name="Lapidus A."/>
            <person name="Glavina del Rio T."/>
            <person name="Tice H."/>
            <person name="Bruce D."/>
            <person name="Goodwin L."/>
            <person name="Pitluck S."/>
            <person name="Davenport K."/>
            <person name="Brettin T."/>
            <person name="Detter J.C."/>
            <person name="Han C."/>
            <person name="Tapia R."/>
            <person name="Larimer F."/>
            <person name="Land M."/>
            <person name="Hauser L."/>
            <person name="Kyrpides N."/>
            <person name="Mikhailova N."/>
            <person name="Kerfeld C."/>
            <person name="Cannon G."/>
            <person name="Heinhort S."/>
        </authorList>
    </citation>
    <scope>NUCLEOTIDE SEQUENCE [LARGE SCALE GENOMIC DNA]</scope>
    <source>
        <strain evidence="16">ATCC 23641 / c2</strain>
    </source>
</reference>
<dbReference type="eggNOG" id="COG0817">
    <property type="taxonomic scope" value="Bacteria"/>
</dbReference>
<dbReference type="InterPro" id="IPR036397">
    <property type="entry name" value="RNaseH_sf"/>
</dbReference>
<dbReference type="GO" id="GO:0008821">
    <property type="term" value="F:crossover junction DNA endonuclease activity"/>
    <property type="evidence" value="ECO:0007669"/>
    <property type="project" value="UniProtKB-UniRule"/>
</dbReference>
<dbReference type="PRINTS" id="PR00696">
    <property type="entry name" value="RSOLVASERUVC"/>
</dbReference>
<evidence type="ECO:0000256" key="1">
    <source>
        <dbReference type="ARBA" id="ARBA00009518"/>
    </source>
</evidence>
<evidence type="ECO:0000313" key="15">
    <source>
        <dbReference type="EMBL" id="ACX95383.1"/>
    </source>
</evidence>
<dbReference type="EMBL" id="CP001801">
    <property type="protein sequence ID" value="ACX95383.1"/>
    <property type="molecule type" value="Genomic_DNA"/>
</dbReference>
<dbReference type="HOGENOM" id="CLU_091257_2_1_6"/>
<keyword evidence="5 13" id="KW-0255">Endonuclease</keyword>
<evidence type="ECO:0000256" key="6">
    <source>
        <dbReference type="ARBA" id="ARBA00022763"/>
    </source>
</evidence>
<evidence type="ECO:0000256" key="10">
    <source>
        <dbReference type="ARBA" id="ARBA00023172"/>
    </source>
</evidence>
<evidence type="ECO:0000256" key="14">
    <source>
        <dbReference type="NCBIfam" id="TIGR00228"/>
    </source>
</evidence>
<dbReference type="EC" id="3.1.21.10" evidence="13 14"/>
<dbReference type="NCBIfam" id="TIGR00228">
    <property type="entry name" value="ruvC"/>
    <property type="match status" value="1"/>
</dbReference>